<proteinExistence type="predicted"/>
<feature type="transmembrane region" description="Helical" evidence="1">
    <location>
        <begin position="98"/>
        <end position="119"/>
    </location>
</feature>
<dbReference type="EMBL" id="JAKFHA010000011">
    <property type="protein sequence ID" value="MCF2529464.1"/>
    <property type="molecule type" value="Genomic_DNA"/>
</dbReference>
<protein>
    <submittedName>
        <fullName evidence="2">Uncharacterized protein</fullName>
    </submittedName>
</protein>
<keyword evidence="3" id="KW-1185">Reference proteome</keyword>
<evidence type="ECO:0000313" key="2">
    <source>
        <dbReference type="EMBL" id="MCF2529464.1"/>
    </source>
</evidence>
<dbReference type="AlphaFoldDB" id="A0AA41Q2Z3"/>
<evidence type="ECO:0000256" key="1">
    <source>
        <dbReference type="SAM" id="Phobius"/>
    </source>
</evidence>
<comment type="caution">
    <text evidence="2">The sequence shown here is derived from an EMBL/GenBank/DDBJ whole genome shotgun (WGS) entry which is preliminary data.</text>
</comment>
<dbReference type="Proteomes" id="UP001165378">
    <property type="component" value="Unassembled WGS sequence"/>
</dbReference>
<keyword evidence="1" id="KW-0812">Transmembrane</keyword>
<reference evidence="2" key="1">
    <citation type="submission" date="2022-01" db="EMBL/GenBank/DDBJ databases">
        <title>Genome-Based Taxonomic Classification of the Phylum Actinobacteria.</title>
        <authorList>
            <person name="Gao Y."/>
        </authorList>
    </citation>
    <scope>NUCLEOTIDE SEQUENCE</scope>
    <source>
        <strain evidence="2">KLBMP 8922</strain>
    </source>
</reference>
<feature type="transmembrane region" description="Helical" evidence="1">
    <location>
        <begin position="186"/>
        <end position="211"/>
    </location>
</feature>
<feature type="transmembrane region" description="Helical" evidence="1">
    <location>
        <begin position="20"/>
        <end position="47"/>
    </location>
</feature>
<name>A0AA41Q2Z3_9ACTN</name>
<keyword evidence="1" id="KW-1133">Transmembrane helix</keyword>
<accession>A0AA41Q2Z3</accession>
<feature type="transmembrane region" description="Helical" evidence="1">
    <location>
        <begin position="131"/>
        <end position="156"/>
    </location>
</feature>
<sequence length="319" mass="34213">MTAPEHVDTWAAGPLRWPVWITAGAAMLAGGALAGFVLVDLWAVLGMALGGKPAERGELWLLMLAPAGLLSLFWLFVVRGNAATYGPERMRIATGRVFAVWCVLAAAAFVAFCVDYRVIRAADQDRAGSTLATYATDIVFHLLSAAAAAAMLRIIVAATRTQRARAKAPVRAASDWKPFQPSTGCLLGGLVLSVVAIPVGIVAASVTMVLFSMEAAPLWAPPRYLLSAEEIPGTWRHGGETIVLSPDGAVRRSGTLDQRDPAAVETGTWRLSEDGRDVVMDFPGYTYSESIHADESRTADRLFRISSDSGYYADAFRRD</sequence>
<evidence type="ECO:0000313" key="3">
    <source>
        <dbReference type="Proteomes" id="UP001165378"/>
    </source>
</evidence>
<organism evidence="2 3">
    <name type="scientific">Yinghuangia soli</name>
    <dbReference type="NCBI Taxonomy" id="2908204"/>
    <lineage>
        <taxon>Bacteria</taxon>
        <taxon>Bacillati</taxon>
        <taxon>Actinomycetota</taxon>
        <taxon>Actinomycetes</taxon>
        <taxon>Kitasatosporales</taxon>
        <taxon>Streptomycetaceae</taxon>
        <taxon>Yinghuangia</taxon>
    </lineage>
</organism>
<gene>
    <name evidence="2" type="ORF">LZ495_19895</name>
</gene>
<dbReference type="RefSeq" id="WP_235053769.1">
    <property type="nucleotide sequence ID" value="NZ_JAKFHA010000011.1"/>
</dbReference>
<feature type="transmembrane region" description="Helical" evidence="1">
    <location>
        <begin position="59"/>
        <end position="78"/>
    </location>
</feature>
<keyword evidence="1" id="KW-0472">Membrane</keyword>